<accession>A0A1J1HMP7</accession>
<keyword evidence="2" id="KW-1185">Reference proteome</keyword>
<name>A0A1J1HMP7_9DIPT</name>
<protein>
    <submittedName>
        <fullName evidence="1">CLUMA_CG003086, isoform A</fullName>
    </submittedName>
</protein>
<organism evidence="1 2">
    <name type="scientific">Clunio marinus</name>
    <dbReference type="NCBI Taxonomy" id="568069"/>
    <lineage>
        <taxon>Eukaryota</taxon>
        <taxon>Metazoa</taxon>
        <taxon>Ecdysozoa</taxon>
        <taxon>Arthropoda</taxon>
        <taxon>Hexapoda</taxon>
        <taxon>Insecta</taxon>
        <taxon>Pterygota</taxon>
        <taxon>Neoptera</taxon>
        <taxon>Endopterygota</taxon>
        <taxon>Diptera</taxon>
        <taxon>Nematocera</taxon>
        <taxon>Chironomoidea</taxon>
        <taxon>Chironomidae</taxon>
        <taxon>Clunio</taxon>
    </lineage>
</organism>
<sequence length="116" mass="13678">MGGIGGIVNCYAIPEYGQPLQYVMRKTIFEYTLMFPFVMPIAHKNHLQMLLFEQLSFENYSKLNREYELQLVENHDMNDAGRSQISPRFNEFQRQLIYHTDLAIIIMVEKQTLINS</sequence>
<reference evidence="1 2" key="1">
    <citation type="submission" date="2015-04" db="EMBL/GenBank/DDBJ databases">
        <authorList>
            <person name="Syromyatnikov M.Y."/>
            <person name="Popov V.N."/>
        </authorList>
    </citation>
    <scope>NUCLEOTIDE SEQUENCE [LARGE SCALE GENOMIC DNA]</scope>
</reference>
<dbReference type="EMBL" id="CVRI01000012">
    <property type="protein sequence ID" value="CRK89327.1"/>
    <property type="molecule type" value="Genomic_DNA"/>
</dbReference>
<evidence type="ECO:0000313" key="2">
    <source>
        <dbReference type="Proteomes" id="UP000183832"/>
    </source>
</evidence>
<dbReference type="Proteomes" id="UP000183832">
    <property type="component" value="Unassembled WGS sequence"/>
</dbReference>
<gene>
    <name evidence="1" type="ORF">CLUMA_CG003086</name>
</gene>
<evidence type="ECO:0000313" key="1">
    <source>
        <dbReference type="EMBL" id="CRK89327.1"/>
    </source>
</evidence>
<proteinExistence type="predicted"/>
<dbReference type="AlphaFoldDB" id="A0A1J1HMP7"/>